<dbReference type="AlphaFoldDB" id="A0A2A4X2Z1"/>
<sequence length="338" mass="37611">MAIDELEPTEQTSTFPISLDWLTNLFTPTKPVEKEAVIDPATSSNKPASPFKLPSKPVSLDELKQLFPNLTPAEEIQMDSLFSKSFLYEGTPASQFAQHLDSMMQLTQKMRMHVEKQIKADKAALDKIVHNKIEHNKAFLEHEKKAAKWEWTKNILDCISLTLGGISLIGSLTTGPAAPPVATALQASLTTLFSVASLILRMKKPEYVKMNLALSTLSFVTSTHLWLARPQTYEHLIPAARDGWSAIGNKVNFFCESLMSSTKCLVGYKKGMSEKGIKEEKGKVIIESQKMQKKSDSISDNITKHTITDKHYSAFIQVATAALEQLNQMKKKTNQGGR</sequence>
<dbReference type="Proteomes" id="UP000218775">
    <property type="component" value="Unassembled WGS sequence"/>
</dbReference>
<evidence type="ECO:0000313" key="1">
    <source>
        <dbReference type="EMBL" id="PCI77008.1"/>
    </source>
</evidence>
<reference evidence="2" key="1">
    <citation type="submission" date="2017-08" db="EMBL/GenBank/DDBJ databases">
        <title>A dynamic microbial community with high functional redundancy inhabits the cold, oxic subseafloor aquifer.</title>
        <authorList>
            <person name="Tully B.J."/>
            <person name="Wheat C.G."/>
            <person name="Glazer B.T."/>
            <person name="Huber J.A."/>
        </authorList>
    </citation>
    <scope>NUCLEOTIDE SEQUENCE [LARGE SCALE GENOMIC DNA]</scope>
</reference>
<proteinExistence type="predicted"/>
<comment type="caution">
    <text evidence="1">The sequence shown here is derived from an EMBL/GenBank/DDBJ whole genome shotgun (WGS) entry which is preliminary data.</text>
</comment>
<dbReference type="EMBL" id="NVUK01000021">
    <property type="protein sequence ID" value="PCI77008.1"/>
    <property type="molecule type" value="Genomic_DNA"/>
</dbReference>
<gene>
    <name evidence="1" type="ORF">COB21_03550</name>
</gene>
<organism evidence="1 2">
    <name type="scientific">Aerophobetes bacterium</name>
    <dbReference type="NCBI Taxonomy" id="2030807"/>
    <lineage>
        <taxon>Bacteria</taxon>
        <taxon>Candidatus Aerophobota</taxon>
    </lineage>
</organism>
<evidence type="ECO:0000313" key="2">
    <source>
        <dbReference type="Proteomes" id="UP000218775"/>
    </source>
</evidence>
<name>A0A2A4X2Z1_UNCAE</name>
<accession>A0A2A4X2Z1</accession>
<protein>
    <submittedName>
        <fullName evidence="1">Uncharacterized protein</fullName>
    </submittedName>
</protein>